<keyword evidence="1" id="KW-0449">Lipoprotein</keyword>
<protein>
    <submittedName>
        <fullName evidence="1">ChiQ/YbfN family lipoprotein</fullName>
    </submittedName>
</protein>
<sequence>MKISGIVMSILLLAGCQTPPSERTPETISPTDYQACIQAAKSGNGAESEAKCERVMEDTR</sequence>
<keyword evidence="2" id="KW-1185">Reference proteome</keyword>
<reference evidence="1 2" key="1">
    <citation type="submission" date="2023-06" db="EMBL/GenBank/DDBJ databases">
        <title>Identification and characterization of antibiotic-resistant Gram-negative bacteria.</title>
        <authorList>
            <person name="Cho G.-S."/>
            <person name="Lee J."/>
            <person name="Tai E."/>
            <person name="Jeong S."/>
            <person name="Kim I."/>
            <person name="Kim B.-E."/>
            <person name="Jeong M.-I."/>
            <person name="Oh K.-K."/>
            <person name="Franz C.M.A.P."/>
        </authorList>
    </citation>
    <scope>NUCLEOTIDE SEQUENCE [LARGE SCALE GENOMIC DNA]</scope>
    <source>
        <strain evidence="1 2">V106_12</strain>
    </source>
</reference>
<evidence type="ECO:0000313" key="2">
    <source>
        <dbReference type="Proteomes" id="UP001223214"/>
    </source>
</evidence>
<organism evidence="1 2">
    <name type="scientific">Lelliottia wanjuensis</name>
    <dbReference type="NCBI Taxonomy" id="3050585"/>
    <lineage>
        <taxon>Bacteria</taxon>
        <taxon>Pseudomonadati</taxon>
        <taxon>Pseudomonadota</taxon>
        <taxon>Gammaproteobacteria</taxon>
        <taxon>Enterobacterales</taxon>
        <taxon>Enterobacteriaceae</taxon>
        <taxon>Lelliottia</taxon>
    </lineage>
</organism>
<comment type="caution">
    <text evidence="1">The sequence shown here is derived from an EMBL/GenBank/DDBJ whole genome shotgun (WGS) entry which is preliminary data.</text>
</comment>
<dbReference type="PROSITE" id="PS51257">
    <property type="entry name" value="PROKAR_LIPOPROTEIN"/>
    <property type="match status" value="1"/>
</dbReference>
<dbReference type="AlphaFoldDB" id="A0AAP4D748"/>
<gene>
    <name evidence="1" type="primary">chiQ</name>
    <name evidence="1" type="ORF">QQF32_18075</name>
</gene>
<name>A0AAP4D748_9ENTR</name>
<dbReference type="Proteomes" id="UP001223214">
    <property type="component" value="Unassembled WGS sequence"/>
</dbReference>
<dbReference type="EMBL" id="JASSOM010000067">
    <property type="protein sequence ID" value="MDK9365108.1"/>
    <property type="molecule type" value="Genomic_DNA"/>
</dbReference>
<accession>A0AAP4D748</accession>
<evidence type="ECO:0000313" key="1">
    <source>
        <dbReference type="EMBL" id="MDK9365108.1"/>
    </source>
</evidence>
<dbReference type="GeneID" id="97185887"/>
<dbReference type="RefSeq" id="WP_282494177.1">
    <property type="nucleotide sequence ID" value="NZ_JASCAP010000036.1"/>
</dbReference>
<proteinExistence type="predicted"/>